<dbReference type="Proteomes" id="UP000611762">
    <property type="component" value="Unassembled WGS sequence"/>
</dbReference>
<keyword evidence="3" id="KW-0804">Transcription</keyword>
<dbReference type="RefSeq" id="WP_249313436.1">
    <property type="nucleotide sequence ID" value="NZ_JACRSU010000004.1"/>
</dbReference>
<dbReference type="PANTHER" id="PTHR43280">
    <property type="entry name" value="ARAC-FAMILY TRANSCRIPTIONAL REGULATOR"/>
    <property type="match status" value="1"/>
</dbReference>
<dbReference type="Gene3D" id="1.10.10.60">
    <property type="entry name" value="Homeodomain-like"/>
    <property type="match status" value="2"/>
</dbReference>
<comment type="caution">
    <text evidence="5">The sequence shown here is derived from an EMBL/GenBank/DDBJ whole genome shotgun (WGS) entry which is preliminary data.</text>
</comment>
<dbReference type="PANTHER" id="PTHR43280:SF2">
    <property type="entry name" value="HTH-TYPE TRANSCRIPTIONAL REGULATOR EXSA"/>
    <property type="match status" value="1"/>
</dbReference>
<reference evidence="5" key="1">
    <citation type="submission" date="2020-08" db="EMBL/GenBank/DDBJ databases">
        <title>Genome public.</title>
        <authorList>
            <person name="Liu C."/>
            <person name="Sun Q."/>
        </authorList>
    </citation>
    <scope>NUCLEOTIDE SEQUENCE</scope>
    <source>
        <strain evidence="5">H8</strain>
    </source>
</reference>
<dbReference type="GO" id="GO:0043565">
    <property type="term" value="F:sequence-specific DNA binding"/>
    <property type="evidence" value="ECO:0007669"/>
    <property type="project" value="InterPro"/>
</dbReference>
<name>A0A926HYR4_9FIRM</name>
<feature type="domain" description="HTH araC/xylS-type" evidence="4">
    <location>
        <begin position="171"/>
        <end position="267"/>
    </location>
</feature>
<gene>
    <name evidence="5" type="ORF">H8698_10385</name>
</gene>
<dbReference type="GO" id="GO:0003700">
    <property type="term" value="F:DNA-binding transcription factor activity"/>
    <property type="evidence" value="ECO:0007669"/>
    <property type="project" value="InterPro"/>
</dbReference>
<dbReference type="EMBL" id="JACRSU010000004">
    <property type="protein sequence ID" value="MBC8541384.1"/>
    <property type="molecule type" value="Genomic_DNA"/>
</dbReference>
<keyword evidence="6" id="KW-1185">Reference proteome</keyword>
<keyword evidence="2" id="KW-0238">DNA-binding</keyword>
<sequence length="267" mass="31387">MNTRYEEYFGFKSKLPFTLYVGLERTPENCSNEANWHENLEIQVCEEGEGTVLLDGEKHHFLTNDIVVVNSNVIHHTGTENNLKYSCLIIDTKFCEQADIDHTAFLFEPHFKSKTFIDLLNNLQTIYNNNKDICRVAKSKEIVLKILIELCEHHISKVNKSMQKKSLETVRQTINYIRQNYNRTLSLDEISKNVLMDKYSISREFKKITAQTIFQYINNYRCKRAAELILSGKTVQEAAFMCGFHNMSYFTKVFKKYMRELPSKYKK</sequence>
<dbReference type="SUPFAM" id="SSF46689">
    <property type="entry name" value="Homeodomain-like"/>
    <property type="match status" value="2"/>
</dbReference>
<dbReference type="Pfam" id="PF12833">
    <property type="entry name" value="HTH_18"/>
    <property type="match status" value="1"/>
</dbReference>
<evidence type="ECO:0000256" key="1">
    <source>
        <dbReference type="ARBA" id="ARBA00023015"/>
    </source>
</evidence>
<dbReference type="InterPro" id="IPR018060">
    <property type="entry name" value="HTH_AraC"/>
</dbReference>
<dbReference type="InterPro" id="IPR009057">
    <property type="entry name" value="Homeodomain-like_sf"/>
</dbReference>
<dbReference type="SUPFAM" id="SSF51215">
    <property type="entry name" value="Regulatory protein AraC"/>
    <property type="match status" value="1"/>
</dbReference>
<evidence type="ECO:0000313" key="6">
    <source>
        <dbReference type="Proteomes" id="UP000611762"/>
    </source>
</evidence>
<dbReference type="Gene3D" id="2.60.120.10">
    <property type="entry name" value="Jelly Rolls"/>
    <property type="match status" value="1"/>
</dbReference>
<organism evidence="5 6">
    <name type="scientific">Congzhengia minquanensis</name>
    <dbReference type="NCBI Taxonomy" id="2763657"/>
    <lineage>
        <taxon>Bacteria</taxon>
        <taxon>Bacillati</taxon>
        <taxon>Bacillota</taxon>
        <taxon>Clostridia</taxon>
        <taxon>Eubacteriales</taxon>
        <taxon>Oscillospiraceae</taxon>
        <taxon>Congzhengia</taxon>
    </lineage>
</organism>
<dbReference type="InterPro" id="IPR014710">
    <property type="entry name" value="RmlC-like_jellyroll"/>
</dbReference>
<protein>
    <submittedName>
        <fullName evidence="5">Helix-turn-helix transcriptional regulator</fullName>
    </submittedName>
</protein>
<proteinExistence type="predicted"/>
<evidence type="ECO:0000256" key="3">
    <source>
        <dbReference type="ARBA" id="ARBA00023163"/>
    </source>
</evidence>
<accession>A0A926HYR4</accession>
<dbReference type="Pfam" id="PF02311">
    <property type="entry name" value="AraC_binding"/>
    <property type="match status" value="1"/>
</dbReference>
<dbReference type="InterPro" id="IPR037923">
    <property type="entry name" value="HTH-like"/>
</dbReference>
<evidence type="ECO:0000259" key="4">
    <source>
        <dbReference type="PROSITE" id="PS01124"/>
    </source>
</evidence>
<keyword evidence="1" id="KW-0805">Transcription regulation</keyword>
<evidence type="ECO:0000256" key="2">
    <source>
        <dbReference type="ARBA" id="ARBA00023125"/>
    </source>
</evidence>
<dbReference type="PROSITE" id="PS01124">
    <property type="entry name" value="HTH_ARAC_FAMILY_2"/>
    <property type="match status" value="1"/>
</dbReference>
<dbReference type="AlphaFoldDB" id="A0A926HYR4"/>
<dbReference type="InterPro" id="IPR003313">
    <property type="entry name" value="AraC-bd"/>
</dbReference>
<dbReference type="SMART" id="SM00342">
    <property type="entry name" value="HTH_ARAC"/>
    <property type="match status" value="1"/>
</dbReference>
<evidence type="ECO:0000313" key="5">
    <source>
        <dbReference type="EMBL" id="MBC8541384.1"/>
    </source>
</evidence>